<proteinExistence type="predicted"/>
<dbReference type="Proteomes" id="UP001550853">
    <property type="component" value="Unassembled WGS sequence"/>
</dbReference>
<gene>
    <name evidence="2" type="ORF">AB0E61_04160</name>
</gene>
<feature type="signal peptide" evidence="1">
    <location>
        <begin position="1"/>
        <end position="28"/>
    </location>
</feature>
<evidence type="ECO:0000256" key="1">
    <source>
        <dbReference type="SAM" id="SignalP"/>
    </source>
</evidence>
<reference evidence="2 3" key="1">
    <citation type="submission" date="2024-06" db="EMBL/GenBank/DDBJ databases">
        <title>The Natural Products Discovery Center: Release of the First 8490 Sequenced Strains for Exploring Actinobacteria Biosynthetic Diversity.</title>
        <authorList>
            <person name="Kalkreuter E."/>
            <person name="Kautsar S.A."/>
            <person name="Yang D."/>
            <person name="Bader C.D."/>
            <person name="Teijaro C.N."/>
            <person name="Fluegel L."/>
            <person name="Davis C.M."/>
            <person name="Simpson J.R."/>
            <person name="Lauterbach L."/>
            <person name="Steele A.D."/>
            <person name="Gui C."/>
            <person name="Meng S."/>
            <person name="Li G."/>
            <person name="Viehrig K."/>
            <person name="Ye F."/>
            <person name="Su P."/>
            <person name="Kiefer A.F."/>
            <person name="Nichols A."/>
            <person name="Cepeda A.J."/>
            <person name="Yan W."/>
            <person name="Fan B."/>
            <person name="Jiang Y."/>
            <person name="Adhikari A."/>
            <person name="Zheng C.-J."/>
            <person name="Schuster L."/>
            <person name="Cowan T.M."/>
            <person name="Smanski M.J."/>
            <person name="Chevrette M.G."/>
            <person name="De Carvalho L.P.S."/>
            <person name="Shen B."/>
        </authorList>
    </citation>
    <scope>NUCLEOTIDE SEQUENCE [LARGE SCALE GENOMIC DNA]</scope>
    <source>
        <strain evidence="2 3">NPDC033039</strain>
    </source>
</reference>
<feature type="chain" id="PRO_5046278277" description="Secreted protein" evidence="1">
    <location>
        <begin position="29"/>
        <end position="88"/>
    </location>
</feature>
<dbReference type="RefSeq" id="WP_030288227.1">
    <property type="nucleotide sequence ID" value="NZ_JBEZVI010000002.1"/>
</dbReference>
<evidence type="ECO:0000313" key="2">
    <source>
        <dbReference type="EMBL" id="MEU3709278.1"/>
    </source>
</evidence>
<dbReference type="EMBL" id="JBEZVI010000002">
    <property type="protein sequence ID" value="MEU3709278.1"/>
    <property type="molecule type" value="Genomic_DNA"/>
</dbReference>
<keyword evidence="3" id="KW-1185">Reference proteome</keyword>
<evidence type="ECO:0008006" key="4">
    <source>
        <dbReference type="Google" id="ProtNLM"/>
    </source>
</evidence>
<comment type="caution">
    <text evidence="2">The sequence shown here is derived from an EMBL/GenBank/DDBJ whole genome shotgun (WGS) entry which is preliminary data.</text>
</comment>
<sequence length="88" mass="9076">MRHPVRRSLGLAAAAFGLVAFGATAAHADSDWYPTEKGNPVVFQSAPAAGDTGRVVCNPDGTCCDADGCWTDRVDPIPAVASHLQPLG</sequence>
<evidence type="ECO:0000313" key="3">
    <source>
        <dbReference type="Proteomes" id="UP001550853"/>
    </source>
</evidence>
<organism evidence="2 3">
    <name type="scientific">Streptomyces catenulae</name>
    <dbReference type="NCBI Taxonomy" id="66875"/>
    <lineage>
        <taxon>Bacteria</taxon>
        <taxon>Bacillati</taxon>
        <taxon>Actinomycetota</taxon>
        <taxon>Actinomycetes</taxon>
        <taxon>Kitasatosporales</taxon>
        <taxon>Streptomycetaceae</taxon>
        <taxon>Streptomyces</taxon>
    </lineage>
</organism>
<accession>A0ABV2YU57</accession>
<keyword evidence="1" id="KW-0732">Signal</keyword>
<protein>
    <recommendedName>
        <fullName evidence="4">Secreted protein</fullName>
    </recommendedName>
</protein>
<name>A0ABV2YU57_9ACTN</name>